<evidence type="ECO:0000256" key="1">
    <source>
        <dbReference type="ARBA" id="ARBA00004496"/>
    </source>
</evidence>
<keyword evidence="10" id="KW-0234">DNA repair</keyword>
<keyword evidence="2" id="KW-0963">Cytoplasm</keyword>
<evidence type="ECO:0000256" key="4">
    <source>
        <dbReference type="ARBA" id="ARBA00022741"/>
    </source>
</evidence>
<keyword evidence="4" id="KW-0547">Nucleotide-binding</keyword>
<dbReference type="Gene3D" id="1.20.1580.10">
    <property type="entry name" value="ABC transporter ATPase like domain"/>
    <property type="match status" value="3"/>
</dbReference>
<evidence type="ECO:0000256" key="13">
    <source>
        <dbReference type="ARBA" id="ARBA00042156"/>
    </source>
</evidence>
<evidence type="ECO:0000256" key="7">
    <source>
        <dbReference type="ARBA" id="ARBA00022840"/>
    </source>
</evidence>
<dbReference type="InterPro" id="IPR017871">
    <property type="entry name" value="ABC_transporter-like_CS"/>
</dbReference>
<comment type="similarity">
    <text evidence="11">Belongs to the ABC transporter superfamily. UvrA family.</text>
</comment>
<protein>
    <recommendedName>
        <fullName evidence="12">UvrABC system protein A</fullName>
    </recommendedName>
    <alternativeName>
        <fullName evidence="13">Excinuclease ABC subunit A</fullName>
    </alternativeName>
</protein>
<comment type="caution">
    <text evidence="14">The sequence shown here is derived from an EMBL/GenBank/DDBJ whole genome shotgun (WGS) entry which is preliminary data.</text>
</comment>
<reference evidence="14 15" key="1">
    <citation type="submission" date="2020-07" db="EMBL/GenBank/DDBJ databases">
        <title>Draft whole-genome sequence of Heliobacterium chlorum DSM 3682, type strain.</title>
        <authorList>
            <person name="Kyndt J.A."/>
            <person name="Meyer T.E."/>
            <person name="Imhoff J.F."/>
        </authorList>
    </citation>
    <scope>NUCLEOTIDE SEQUENCE [LARGE SCALE GENOMIC DNA]</scope>
    <source>
        <strain evidence="14 15">DSM 3682</strain>
    </source>
</reference>
<keyword evidence="8" id="KW-0267">Excision nuclease</keyword>
<evidence type="ECO:0000256" key="9">
    <source>
        <dbReference type="ARBA" id="ARBA00023125"/>
    </source>
</evidence>
<organism evidence="14 15">
    <name type="scientific">Heliobacterium chlorum</name>
    <dbReference type="NCBI Taxonomy" id="2698"/>
    <lineage>
        <taxon>Bacteria</taxon>
        <taxon>Bacillati</taxon>
        <taxon>Bacillota</taxon>
        <taxon>Clostridia</taxon>
        <taxon>Eubacteriales</taxon>
        <taxon>Heliobacteriaceae</taxon>
        <taxon>Heliobacterium</taxon>
    </lineage>
</organism>
<keyword evidence="6" id="KW-0228">DNA excision</keyword>
<sequence>MKVQGLNYHNIEDLSLQLPHDASLGIAGLSGSGKSSFCTVLSAESQRRIVTLLPKSEYQFLFGELSITNHGALEILEIPFIMFLRNLTANLNPRSTVGTHTGIFGAIRRSFAQKTGESSEFFSFNLPLNWCPKCKGRGTFRGVTCQNCVGSRYSSKILDYTIETGFGKKNICSIHDLPIEQISQIADDLELGQKERTIIRNMMAMKIGYLSSSRVVGTLSGGEFSRLVLSEFIAHSSSSVIAIDELSLGLDENSLQEVLANIRELGSTNQLWFIDHSRTVLNTTERKLFFGPGSGSEGGQIVDKETNPIEPHIPAKPEEAAHQWITLEGLFCRNVQIPRTKLPLNRLVVVTGESGCGKTTLMRDCIVTNPKVANDHGRIVFIGQAKYQSVTSRSTIATFLGVNDMLRSLPGGKSSRCSYCGGSGLQEELLECAFCKGTGYDPDFYHKKVNQSLTVKELLSHPIGEIIDKLPVDHAVTQRLIFLCRLGSGYLTLSRPIRTLSTGEFQCIHLSDESYGTDQDKPQILIFDEPSRGLSQNLLNNLVKALREQIEKRGSTVWMVEHNPYMLSNADYVIDFGERSLEPIRQLEVLTYHDWAEKKKSEKVASNPIAVQSSLKERSGLSVLSDEGDRSAFFTDGKERFYGGLLKKFSSTAGWIYGDIPTRDLEPTIAIDFENDHLFSHHTYVFEIADVANRIVGNSGFSHEELQFFDYSNKEMLCKYCKGTGEITAFEKEAVILNEGKSIWDGLLSVETMDHLKNYNFSKIRFLFREIKKTTKLDLAKAEADMNDEEKKALWYGVWDHSFLYSQKGSYYRWRGLTFLIQKYVRSSKSWLKDVLKKSSHTKTCPICNGDLLFHRRELFIKGRDIREWLRLPLSEIAQSFPDIPVIQRLATILPEGTCANDDVSLLQRDIQARLKLFEIVERSFFGFHFVFNNVLPYFTLEDDLLRKLSQNNEVTLCDDPEIAQTKDVIIAEFASFSHDGDALVWEVLGYKKVNTEIQRLKKNAPCPTCLGKGRFKVESPEDIVDAYYITCSHCSGEGISSDGLGQMIQGVLAKTWLFGRVSDLPEFEVLEGTYRSARIMAKLKELEKSTLKSLLAFLKSKK</sequence>
<dbReference type="Gene3D" id="1.10.8.280">
    <property type="entry name" value="ABC transporter ATPase domain-like"/>
    <property type="match status" value="1"/>
</dbReference>
<dbReference type="Gene3D" id="3.30.1490.20">
    <property type="entry name" value="ATP-grasp fold, A domain"/>
    <property type="match status" value="1"/>
</dbReference>
<dbReference type="EMBL" id="JACVHF010000005">
    <property type="protein sequence ID" value="MBC9784307.1"/>
    <property type="molecule type" value="Genomic_DNA"/>
</dbReference>
<accession>A0ABR7T0I9</accession>
<evidence type="ECO:0000256" key="10">
    <source>
        <dbReference type="ARBA" id="ARBA00023204"/>
    </source>
</evidence>
<keyword evidence="3" id="KW-0677">Repeat</keyword>
<keyword evidence="9" id="KW-0238">DNA-binding</keyword>
<evidence type="ECO:0000256" key="12">
    <source>
        <dbReference type="ARBA" id="ARBA00039316"/>
    </source>
</evidence>
<evidence type="ECO:0000313" key="14">
    <source>
        <dbReference type="EMBL" id="MBC9784307.1"/>
    </source>
</evidence>
<name>A0ABR7T0I9_HELCL</name>
<keyword evidence="15" id="KW-1185">Reference proteome</keyword>
<dbReference type="InterPro" id="IPR013815">
    <property type="entry name" value="ATP_grasp_subdomain_1"/>
</dbReference>
<evidence type="ECO:0000313" key="15">
    <source>
        <dbReference type="Proteomes" id="UP000617402"/>
    </source>
</evidence>
<keyword evidence="7 14" id="KW-0067">ATP-binding</keyword>
<evidence type="ECO:0000256" key="11">
    <source>
        <dbReference type="ARBA" id="ARBA00038000"/>
    </source>
</evidence>
<keyword evidence="5" id="KW-0227">DNA damage</keyword>
<dbReference type="RefSeq" id="WP_188039424.1">
    <property type="nucleotide sequence ID" value="NZ_JACVHF010000005.1"/>
</dbReference>
<evidence type="ECO:0000256" key="3">
    <source>
        <dbReference type="ARBA" id="ARBA00022737"/>
    </source>
</evidence>
<dbReference type="Gene3D" id="3.40.50.300">
    <property type="entry name" value="P-loop containing nucleotide triphosphate hydrolases"/>
    <property type="match status" value="2"/>
</dbReference>
<dbReference type="PROSITE" id="PS00211">
    <property type="entry name" value="ABC_TRANSPORTER_1"/>
    <property type="match status" value="1"/>
</dbReference>
<dbReference type="GO" id="GO:0005524">
    <property type="term" value="F:ATP binding"/>
    <property type="evidence" value="ECO:0007669"/>
    <property type="project" value="UniProtKB-KW"/>
</dbReference>
<proteinExistence type="inferred from homology"/>
<evidence type="ECO:0000256" key="5">
    <source>
        <dbReference type="ARBA" id="ARBA00022763"/>
    </source>
</evidence>
<dbReference type="InterPro" id="IPR027417">
    <property type="entry name" value="P-loop_NTPase"/>
</dbReference>
<dbReference type="PANTHER" id="PTHR43152:SF3">
    <property type="entry name" value="UVRABC SYSTEM PROTEIN A"/>
    <property type="match status" value="1"/>
</dbReference>
<evidence type="ECO:0000256" key="8">
    <source>
        <dbReference type="ARBA" id="ARBA00022881"/>
    </source>
</evidence>
<comment type="subcellular location">
    <subcellularLocation>
        <location evidence="1">Cytoplasm</location>
    </subcellularLocation>
</comment>
<dbReference type="PANTHER" id="PTHR43152">
    <property type="entry name" value="UVRABC SYSTEM PROTEIN A"/>
    <property type="match status" value="1"/>
</dbReference>
<evidence type="ECO:0000256" key="6">
    <source>
        <dbReference type="ARBA" id="ARBA00022769"/>
    </source>
</evidence>
<gene>
    <name evidence="14" type="ORF">H1S01_07255</name>
</gene>
<dbReference type="SUPFAM" id="SSF52540">
    <property type="entry name" value="P-loop containing nucleoside triphosphate hydrolases"/>
    <property type="match status" value="2"/>
</dbReference>
<dbReference type="Proteomes" id="UP000617402">
    <property type="component" value="Unassembled WGS sequence"/>
</dbReference>
<evidence type="ECO:0000256" key="2">
    <source>
        <dbReference type="ARBA" id="ARBA00022490"/>
    </source>
</evidence>